<name>A0A0S3SY42_PHAAN</name>
<accession>A0A0S3SY42</accession>
<dbReference type="Proteomes" id="UP000291084">
    <property type="component" value="Chromosome 9"/>
</dbReference>
<dbReference type="EMBL" id="AP015042">
    <property type="protein sequence ID" value="BAT97796.1"/>
    <property type="molecule type" value="Genomic_DNA"/>
</dbReference>
<evidence type="ECO:0000313" key="2">
    <source>
        <dbReference type="Proteomes" id="UP000291084"/>
    </source>
</evidence>
<sequence length="75" mass="8856">MLEEIRLYIMKRWATNRSKVASMDFTICPKIKNRLMKESNLSRYWIQSAERGIDVRSLGLLTSDLQRTSMRVTSM</sequence>
<dbReference type="OrthoDB" id="1937322at2759"/>
<proteinExistence type="predicted"/>
<organism evidence="1 2">
    <name type="scientific">Vigna angularis var. angularis</name>
    <dbReference type="NCBI Taxonomy" id="157739"/>
    <lineage>
        <taxon>Eukaryota</taxon>
        <taxon>Viridiplantae</taxon>
        <taxon>Streptophyta</taxon>
        <taxon>Embryophyta</taxon>
        <taxon>Tracheophyta</taxon>
        <taxon>Spermatophyta</taxon>
        <taxon>Magnoliopsida</taxon>
        <taxon>eudicotyledons</taxon>
        <taxon>Gunneridae</taxon>
        <taxon>Pentapetalae</taxon>
        <taxon>rosids</taxon>
        <taxon>fabids</taxon>
        <taxon>Fabales</taxon>
        <taxon>Fabaceae</taxon>
        <taxon>Papilionoideae</taxon>
        <taxon>50 kb inversion clade</taxon>
        <taxon>NPAAA clade</taxon>
        <taxon>indigoferoid/millettioid clade</taxon>
        <taxon>Phaseoleae</taxon>
        <taxon>Vigna</taxon>
    </lineage>
</organism>
<keyword evidence="2" id="KW-1185">Reference proteome</keyword>
<gene>
    <name evidence="1" type="primary">Vigan.09G135000</name>
    <name evidence="1" type="ORF">VIGAN_09135000</name>
</gene>
<evidence type="ECO:0000313" key="1">
    <source>
        <dbReference type="EMBL" id="BAT97796.1"/>
    </source>
</evidence>
<dbReference type="AlphaFoldDB" id="A0A0S3SY42"/>
<reference evidence="1 2" key="1">
    <citation type="journal article" date="2015" name="Sci. Rep.">
        <title>The power of single molecule real-time sequencing technology in the de novo assembly of a eukaryotic genome.</title>
        <authorList>
            <person name="Sakai H."/>
            <person name="Naito K."/>
            <person name="Ogiso-Tanaka E."/>
            <person name="Takahashi Y."/>
            <person name="Iseki K."/>
            <person name="Muto C."/>
            <person name="Satou K."/>
            <person name="Teruya K."/>
            <person name="Shiroma A."/>
            <person name="Shimoji M."/>
            <person name="Hirano T."/>
            <person name="Itoh T."/>
            <person name="Kaga A."/>
            <person name="Tomooka N."/>
        </authorList>
    </citation>
    <scope>NUCLEOTIDE SEQUENCE [LARGE SCALE GENOMIC DNA]</scope>
    <source>
        <strain evidence="2">cv. Shumari</strain>
    </source>
</reference>
<protein>
    <submittedName>
        <fullName evidence="1">Uncharacterized protein</fullName>
    </submittedName>
</protein>